<reference evidence="1 2" key="1">
    <citation type="submission" date="2016-02" db="EMBL/GenBank/DDBJ databases">
        <title>Genome analysis of coral dinoflagellate symbionts highlights evolutionary adaptations to a symbiotic lifestyle.</title>
        <authorList>
            <person name="Aranda M."/>
            <person name="Li Y."/>
            <person name="Liew Y.J."/>
            <person name="Baumgarten S."/>
            <person name="Simakov O."/>
            <person name="Wilson M."/>
            <person name="Piel J."/>
            <person name="Ashoor H."/>
            <person name="Bougouffa S."/>
            <person name="Bajic V.B."/>
            <person name="Ryu T."/>
            <person name="Ravasi T."/>
            <person name="Bayer T."/>
            <person name="Micklem G."/>
            <person name="Kim H."/>
            <person name="Bhak J."/>
            <person name="Lajeunesse T.C."/>
            <person name="Voolstra C.R."/>
        </authorList>
    </citation>
    <scope>NUCLEOTIDE SEQUENCE [LARGE SCALE GENOMIC DNA]</scope>
    <source>
        <strain evidence="1 2">CCMP2467</strain>
    </source>
</reference>
<dbReference type="PANTHER" id="PTHR11941">
    <property type="entry name" value="ENOYL-COA HYDRATASE-RELATED"/>
    <property type="match status" value="1"/>
</dbReference>
<dbReference type="GO" id="GO:0004165">
    <property type="term" value="F:delta(3)-delta(2)-enoyl-CoA isomerase activity"/>
    <property type="evidence" value="ECO:0007669"/>
    <property type="project" value="TreeGrafter"/>
</dbReference>
<dbReference type="InterPro" id="IPR001753">
    <property type="entry name" value="Enoyl-CoA_hydra/iso"/>
</dbReference>
<dbReference type="OMA" id="MMGLAFD"/>
<evidence type="ECO:0000313" key="2">
    <source>
        <dbReference type="Proteomes" id="UP000186817"/>
    </source>
</evidence>
<dbReference type="EMBL" id="LSRX01001477">
    <property type="protein sequence ID" value="OLP79495.1"/>
    <property type="molecule type" value="Genomic_DNA"/>
</dbReference>
<keyword evidence="1" id="KW-0413">Isomerase</keyword>
<dbReference type="CDD" id="cd06558">
    <property type="entry name" value="crotonase-like"/>
    <property type="match status" value="1"/>
</dbReference>
<accession>A0A1Q9C9D6</accession>
<dbReference type="GO" id="GO:0006635">
    <property type="term" value="P:fatty acid beta-oxidation"/>
    <property type="evidence" value="ECO:0007669"/>
    <property type="project" value="TreeGrafter"/>
</dbReference>
<dbReference type="Pfam" id="PF00378">
    <property type="entry name" value="ECH_1"/>
    <property type="match status" value="1"/>
</dbReference>
<evidence type="ECO:0000313" key="1">
    <source>
        <dbReference type="EMBL" id="OLP79495.1"/>
    </source>
</evidence>
<dbReference type="Proteomes" id="UP000186817">
    <property type="component" value="Unassembled WGS sequence"/>
</dbReference>
<proteinExistence type="predicted"/>
<dbReference type="PANTHER" id="PTHR11941:SF75">
    <property type="entry name" value="ENOYL-COA HYDRATASE_ISOMERASE FAMILY PROTEIN"/>
    <property type="match status" value="1"/>
</dbReference>
<sequence>MASTSFFDEVSLSIREGVAVLTLLGESGTLPWGTSRQEHRFNPVMLRAMTAALDAVERDDSVNVLVVTNKGSFASSKFWSNGMDLNYLDKHPDEAANLLKQTDRLIARICYFPRPTVAAIRGHWCATGGMMGLAFDFRLMSRDAGFFFIPAVDLGLVFSPFQTQLMKAKLPRSMHRDVLLFNSRRWTGLELLAAGLVDEAVVGYEVLPRAQAFAAWLRAKGTGPARAALGPLKRRLYGEVLNALEGGVMDFPGRVAGVDRAAPGYKYPVNDPFSSKSRPMGEDESNV</sequence>
<protein>
    <submittedName>
        <fullName evidence="1">Putative enoyl-CoA hydratase/isomerase YngF</fullName>
    </submittedName>
</protein>
<dbReference type="InterPro" id="IPR029045">
    <property type="entry name" value="ClpP/crotonase-like_dom_sf"/>
</dbReference>
<dbReference type="Gene3D" id="3.90.226.10">
    <property type="entry name" value="2-enoyl-CoA Hydratase, Chain A, domain 1"/>
    <property type="match status" value="1"/>
</dbReference>
<dbReference type="SUPFAM" id="SSF52096">
    <property type="entry name" value="ClpP/crotonase"/>
    <property type="match status" value="1"/>
</dbReference>
<dbReference type="GO" id="GO:0005777">
    <property type="term" value="C:peroxisome"/>
    <property type="evidence" value="ECO:0007669"/>
    <property type="project" value="TreeGrafter"/>
</dbReference>
<dbReference type="AlphaFoldDB" id="A0A1Q9C9D6"/>
<gene>
    <name evidence="1" type="primary">yngF</name>
    <name evidence="1" type="ORF">AK812_SmicGene40213</name>
</gene>
<name>A0A1Q9C9D6_SYMMI</name>
<organism evidence="1 2">
    <name type="scientific">Symbiodinium microadriaticum</name>
    <name type="common">Dinoflagellate</name>
    <name type="synonym">Zooxanthella microadriatica</name>
    <dbReference type="NCBI Taxonomy" id="2951"/>
    <lineage>
        <taxon>Eukaryota</taxon>
        <taxon>Sar</taxon>
        <taxon>Alveolata</taxon>
        <taxon>Dinophyceae</taxon>
        <taxon>Suessiales</taxon>
        <taxon>Symbiodiniaceae</taxon>
        <taxon>Symbiodinium</taxon>
    </lineage>
</organism>
<keyword evidence="2" id="KW-1185">Reference proteome</keyword>
<comment type="caution">
    <text evidence="1">The sequence shown here is derived from an EMBL/GenBank/DDBJ whole genome shotgun (WGS) entry which is preliminary data.</text>
</comment>
<dbReference type="OrthoDB" id="1696280at2759"/>